<dbReference type="Proteomes" id="UP000244727">
    <property type="component" value="Chromosome"/>
</dbReference>
<organism evidence="1 2">
    <name type="scientific">Halococcoides cellulosivorans</name>
    <dbReference type="NCBI Taxonomy" id="1679096"/>
    <lineage>
        <taxon>Archaea</taxon>
        <taxon>Methanobacteriati</taxon>
        <taxon>Methanobacteriota</taxon>
        <taxon>Stenosarchaea group</taxon>
        <taxon>Halobacteria</taxon>
        <taxon>Halobacteriales</taxon>
        <taxon>Haloarculaceae</taxon>
        <taxon>Halococcoides</taxon>
    </lineage>
</organism>
<protein>
    <submittedName>
        <fullName evidence="1">Uncharacterized protein</fullName>
    </submittedName>
</protein>
<keyword evidence="2" id="KW-1185">Reference proteome</keyword>
<accession>A0A2R4WZY3</accession>
<dbReference type="EMBL" id="CP028858">
    <property type="protein sequence ID" value="AWB27112.1"/>
    <property type="molecule type" value="Genomic_DNA"/>
</dbReference>
<name>A0A2R4WZY3_9EURY</name>
<dbReference type="KEGG" id="harc:HARCEL1_05015"/>
<evidence type="ECO:0000313" key="1">
    <source>
        <dbReference type="EMBL" id="AWB27112.1"/>
    </source>
</evidence>
<dbReference type="AlphaFoldDB" id="A0A2R4WZY3"/>
<reference evidence="1 2" key="1">
    <citation type="submission" date="2018-04" db="EMBL/GenBank/DDBJ databases">
        <title>Halococcoides cellulosivorans gen. nov., sp. nov., an extremely halophilic cellulose-utilizing haloarchaeon from hypersaline lakes.</title>
        <authorList>
            <person name="Sorokin D.Y."/>
            <person name="Toshchakov S.V."/>
            <person name="Samarov N.I."/>
            <person name="Korzhenkov A."/>
            <person name="Kublanov I.V."/>
        </authorList>
    </citation>
    <scope>NUCLEOTIDE SEQUENCE [LARGE SCALE GENOMIC DNA]</scope>
    <source>
        <strain evidence="1 2">HArcel1</strain>
    </source>
</reference>
<gene>
    <name evidence="1" type="ORF">HARCEL1_05015</name>
</gene>
<proteinExistence type="predicted"/>
<evidence type="ECO:0000313" key="2">
    <source>
        <dbReference type="Proteomes" id="UP000244727"/>
    </source>
</evidence>
<sequence>MKWANADLNQRKTVVLARGARCAHCDFQGSNPLGPFTIATDSSLSFLVATRQENGPTRI</sequence>